<keyword evidence="4" id="KW-0560">Oxidoreductase</keyword>
<dbReference type="PROSITE" id="PS51085">
    <property type="entry name" value="2FE2S_FER_2"/>
    <property type="match status" value="1"/>
</dbReference>
<dbReference type="CDD" id="cd06210">
    <property type="entry name" value="MMO_FAD_NAD_binding"/>
    <property type="match status" value="1"/>
</dbReference>
<reference evidence="4" key="2">
    <citation type="submission" date="2014-07" db="EMBL/GenBank/DDBJ databases">
        <title>Initial genome analysis of the psychrotolerant acidophile Acidithiobacillus ferrivorans CF27: insights into iron and sulfur oxidation pathways and into biofilm formation.</title>
        <authorList>
            <person name="Talla E."/>
            <person name="Hedrich S."/>
            <person name="Mangenot S."/>
            <person name="Ji B."/>
            <person name="Johnson D.B."/>
            <person name="Barbe V."/>
            <person name="Bonnefoy V."/>
        </authorList>
    </citation>
    <scope>NUCLEOTIDE SEQUENCE [LARGE SCALE GENOMIC DNA]</scope>
    <source>
        <strain evidence="4">CF27</strain>
    </source>
</reference>
<dbReference type="Pfam" id="PF00111">
    <property type="entry name" value="Fer2"/>
    <property type="match status" value="1"/>
</dbReference>
<dbReference type="InterPro" id="IPR008333">
    <property type="entry name" value="Cbr1-like_FAD-bd_dom"/>
</dbReference>
<dbReference type="InterPro" id="IPR001041">
    <property type="entry name" value="2Fe-2S_ferredoxin-type"/>
</dbReference>
<dbReference type="InterPro" id="IPR050415">
    <property type="entry name" value="MRET"/>
</dbReference>
<dbReference type="PANTHER" id="PTHR47354">
    <property type="entry name" value="NADH OXIDOREDUCTASE HCR"/>
    <property type="match status" value="1"/>
</dbReference>
<dbReference type="InterPro" id="IPR039261">
    <property type="entry name" value="FNR_nucleotide-bd"/>
</dbReference>
<dbReference type="PROSITE" id="PS00197">
    <property type="entry name" value="2FE2S_FER_1"/>
    <property type="match status" value="1"/>
</dbReference>
<evidence type="ECO:0000313" key="4">
    <source>
        <dbReference type="EMBL" id="CDQ09628.1"/>
    </source>
</evidence>
<dbReference type="SUPFAM" id="SSF63380">
    <property type="entry name" value="Riboflavin synthase domain-like"/>
    <property type="match status" value="1"/>
</dbReference>
<evidence type="ECO:0000256" key="1">
    <source>
        <dbReference type="ARBA" id="ARBA00034078"/>
    </source>
</evidence>
<accession>A0A060US66</accession>
<dbReference type="AlphaFoldDB" id="A0A060US66"/>
<gene>
    <name evidence="4" type="primary">mmoC</name>
    <name evidence="4" type="ORF">AFERRI_30274</name>
</gene>
<evidence type="ECO:0000259" key="3">
    <source>
        <dbReference type="PROSITE" id="PS51384"/>
    </source>
</evidence>
<comment type="cofactor">
    <cofactor evidence="1">
        <name>[2Fe-2S] cluster</name>
        <dbReference type="ChEBI" id="CHEBI:190135"/>
    </cofactor>
</comment>
<sequence>MDRCFVLQRTKQHKDEHIMTNYDITIHTRDRQRVSFACSEAEDLLSAADRESILLPSQCRKGTCGACVATVTAGAYRLGEVSMEALPENAQARGDVLLCRTYPRADLILEAPYDYNYIRFERIPEREAEVIEVTMVATGMRRLLLRLQPDAQGGAAEFEAGQFMEIQVPGSDARRAYSLANNTNWNGDLEFFITLRPGGAFSTYLESALVGDRLNLRGPLGTFTLRENGLRPRWFVGGGTGLVPLLSMLRRMADWGEMLPARLYFGARYEDELFCQEEIREIQDKLPQLQVKICLSRPGNQWADYRGSVMDALRDDLGSLAVLPDLYVCGSTRLVQGVTELALSQGLPDSCLQFERFLSA</sequence>
<dbReference type="GO" id="GO:0051537">
    <property type="term" value="F:2 iron, 2 sulfur cluster binding"/>
    <property type="evidence" value="ECO:0007669"/>
    <property type="project" value="InterPro"/>
</dbReference>
<comment type="caution">
    <text evidence="4">The sequence shown here is derived from an EMBL/GenBank/DDBJ whole genome shotgun (WGS) entry which is preliminary data.</text>
</comment>
<dbReference type="Pfam" id="PF00175">
    <property type="entry name" value="NAD_binding_1"/>
    <property type="match status" value="1"/>
</dbReference>
<dbReference type="PRINTS" id="PR00410">
    <property type="entry name" value="PHEHYDRXLASE"/>
</dbReference>
<dbReference type="EC" id="1.14.13.25" evidence="4"/>
<dbReference type="PANTHER" id="PTHR47354:SF5">
    <property type="entry name" value="PROTEIN RFBI"/>
    <property type="match status" value="1"/>
</dbReference>
<dbReference type="Gene3D" id="3.40.50.80">
    <property type="entry name" value="Nucleotide-binding domain of ferredoxin-NADP reductase (FNR) module"/>
    <property type="match status" value="1"/>
</dbReference>
<dbReference type="InterPro" id="IPR017927">
    <property type="entry name" value="FAD-bd_FR_type"/>
</dbReference>
<dbReference type="InterPro" id="IPR012675">
    <property type="entry name" value="Beta-grasp_dom_sf"/>
</dbReference>
<dbReference type="InterPro" id="IPR036010">
    <property type="entry name" value="2Fe-2S_ferredoxin-like_sf"/>
</dbReference>
<protein>
    <submittedName>
        <fullName evidence="4">Methane monooxygenase component C</fullName>
        <ecNumber evidence="4">1.14.13.25</ecNumber>
    </submittedName>
</protein>
<reference evidence="4" key="1">
    <citation type="submission" date="2014-03" db="EMBL/GenBank/DDBJ databases">
        <authorList>
            <person name="Genoscope - CEA"/>
        </authorList>
    </citation>
    <scope>NUCLEOTIDE SEQUENCE [LARGE SCALE GENOMIC DNA]</scope>
    <source>
        <strain evidence="4">CF27</strain>
    </source>
</reference>
<feature type="domain" description="FAD-binding FR-type" evidence="3">
    <location>
        <begin position="123"/>
        <end position="226"/>
    </location>
</feature>
<dbReference type="PRINTS" id="PR00371">
    <property type="entry name" value="FPNCR"/>
</dbReference>
<keyword evidence="4" id="KW-0503">Monooxygenase</keyword>
<dbReference type="PROSITE" id="PS51384">
    <property type="entry name" value="FAD_FR"/>
    <property type="match status" value="1"/>
</dbReference>
<dbReference type="Gene3D" id="2.40.30.10">
    <property type="entry name" value="Translation factors"/>
    <property type="match status" value="1"/>
</dbReference>
<dbReference type="Gene3D" id="3.10.20.30">
    <property type="match status" value="1"/>
</dbReference>
<dbReference type="Pfam" id="PF00970">
    <property type="entry name" value="FAD_binding_6"/>
    <property type="match status" value="1"/>
</dbReference>
<dbReference type="SUPFAM" id="SSF54292">
    <property type="entry name" value="2Fe-2S ferredoxin-like"/>
    <property type="match status" value="1"/>
</dbReference>
<dbReference type="InterPro" id="IPR001433">
    <property type="entry name" value="OxRdtase_FAD/NAD-bd"/>
</dbReference>
<dbReference type="SUPFAM" id="SSF52343">
    <property type="entry name" value="Ferredoxin reductase-like, C-terminal NADP-linked domain"/>
    <property type="match status" value="1"/>
</dbReference>
<feature type="domain" description="2Fe-2S ferredoxin-type" evidence="2">
    <location>
        <begin position="22"/>
        <end position="115"/>
    </location>
</feature>
<organism evidence="4">
    <name type="scientific">Acidithiobacillus ferrivorans</name>
    <dbReference type="NCBI Taxonomy" id="160808"/>
    <lineage>
        <taxon>Bacteria</taxon>
        <taxon>Pseudomonadati</taxon>
        <taxon>Pseudomonadota</taxon>
        <taxon>Acidithiobacillia</taxon>
        <taxon>Acidithiobacillales</taxon>
        <taxon>Acidithiobacillaceae</taxon>
        <taxon>Acidithiobacillus</taxon>
    </lineage>
</organism>
<name>A0A060US66_9PROT</name>
<evidence type="ECO:0000259" key="2">
    <source>
        <dbReference type="PROSITE" id="PS51085"/>
    </source>
</evidence>
<dbReference type="InterPro" id="IPR017938">
    <property type="entry name" value="Riboflavin_synthase-like_b-brl"/>
</dbReference>
<dbReference type="InterPro" id="IPR001709">
    <property type="entry name" value="Flavoprot_Pyr_Nucl_cyt_Rdtase"/>
</dbReference>
<dbReference type="InterPro" id="IPR006058">
    <property type="entry name" value="2Fe2S_fd_BS"/>
</dbReference>
<dbReference type="EMBL" id="CCCS020000023">
    <property type="protein sequence ID" value="CDQ09628.1"/>
    <property type="molecule type" value="Genomic_DNA"/>
</dbReference>
<proteinExistence type="predicted"/>
<dbReference type="CDD" id="cd00207">
    <property type="entry name" value="fer2"/>
    <property type="match status" value="1"/>
</dbReference>
<dbReference type="GO" id="GO:0015049">
    <property type="term" value="F:methane monooxygenase [NAD(P)H] activity"/>
    <property type="evidence" value="ECO:0007669"/>
    <property type="project" value="UniProtKB-EC"/>
</dbReference>